<dbReference type="InterPro" id="IPR041725">
    <property type="entry name" value="L-asparaginase_I"/>
</dbReference>
<dbReference type="InterPro" id="IPR027474">
    <property type="entry name" value="L-asparaginase_N"/>
</dbReference>
<dbReference type="InterPro" id="IPR006033">
    <property type="entry name" value="AsnA_fam"/>
</dbReference>
<dbReference type="SUPFAM" id="SSF53774">
    <property type="entry name" value="Glutaminase/Asparaginase"/>
    <property type="match status" value="1"/>
</dbReference>
<evidence type="ECO:0000259" key="4">
    <source>
        <dbReference type="Pfam" id="PF00710"/>
    </source>
</evidence>
<dbReference type="Pfam" id="PF00710">
    <property type="entry name" value="Asparaginase"/>
    <property type="match status" value="1"/>
</dbReference>
<comment type="caution">
    <text evidence="6">The sequence shown here is derived from an EMBL/GenBank/DDBJ whole genome shotgun (WGS) entry which is preliminary data.</text>
</comment>
<dbReference type="PIRSF" id="PIRSF001220">
    <property type="entry name" value="L-ASNase_gatD"/>
    <property type="match status" value="1"/>
</dbReference>
<dbReference type="SMART" id="SM00870">
    <property type="entry name" value="Asparaginase"/>
    <property type="match status" value="1"/>
</dbReference>
<sequence>MKPKILLIYTGGTIGMMKDPETKALRAFDFSKLLVHIPEIKQLDCEIETFSFEDPIDSSDMNIQEWRKLGDVIHANYDDYNGFVVLHGSDTMSFTGSTLSFMFENLTKPIILTGSQLPIGDLRTDAKENLITSLQLAIQNDNGTPAIQEVCIYFEYQLYRANRTSKINAEHFEAFSSPNYPPLAISGVHLNIDKSLLWQRKLVDPSLNVDGTAFAKAETQKNSLLDSNRMNYRPDFEDAVVVLKLFPGITEEVVGAICNIKGLKGIILETYGSGNAPTQKWFINLLKKALENNIRIVNVTQCVGGAVSMGKYETSTQLKQIGIVSGKDITTEAALAKMMYLLVHTNSLNDFRVYFETSLRGEVTDSIA</sequence>
<evidence type="ECO:0000256" key="2">
    <source>
        <dbReference type="ARBA" id="ARBA00022801"/>
    </source>
</evidence>
<dbReference type="PANTHER" id="PTHR11707">
    <property type="entry name" value="L-ASPARAGINASE"/>
    <property type="match status" value="1"/>
</dbReference>
<dbReference type="PRINTS" id="PR00139">
    <property type="entry name" value="ASNGLNASE"/>
</dbReference>
<reference evidence="6 7" key="1">
    <citation type="submission" date="2018-06" db="EMBL/GenBank/DDBJ databases">
        <title>Genomic Encyclopedia of Archaeal and Bacterial Type Strains, Phase II (KMG-II): from individual species to whole genera.</title>
        <authorList>
            <person name="Goeker M."/>
        </authorList>
    </citation>
    <scope>NUCLEOTIDE SEQUENCE [LARGE SCALE GENOMIC DNA]</scope>
    <source>
        <strain evidence="6 7">DSM 17205</strain>
    </source>
</reference>
<evidence type="ECO:0000256" key="1">
    <source>
        <dbReference type="ARBA" id="ARBA00010518"/>
    </source>
</evidence>
<dbReference type="InterPro" id="IPR006034">
    <property type="entry name" value="Asparaginase/glutaminase-like"/>
</dbReference>
<dbReference type="InterPro" id="IPR027473">
    <property type="entry name" value="L-asparaginase_C"/>
</dbReference>
<proteinExistence type="inferred from homology"/>
<dbReference type="Proteomes" id="UP000248584">
    <property type="component" value="Unassembled WGS sequence"/>
</dbReference>
<feature type="domain" description="Asparaginase/glutaminase C-terminal" evidence="5">
    <location>
        <begin position="240"/>
        <end position="355"/>
    </location>
</feature>
<keyword evidence="7" id="KW-1185">Reference proteome</keyword>
<dbReference type="InterPro" id="IPR020827">
    <property type="entry name" value="Asparaginase/glutaminase_AS1"/>
</dbReference>
<gene>
    <name evidence="6" type="ORF">LX97_01796</name>
</gene>
<dbReference type="PROSITE" id="PS00144">
    <property type="entry name" value="ASN_GLN_ASE_1"/>
    <property type="match status" value="1"/>
</dbReference>
<comment type="similarity">
    <text evidence="1">Belongs to the asparaginase 1 family.</text>
</comment>
<dbReference type="Gene3D" id="3.40.50.1170">
    <property type="entry name" value="L-asparaginase, N-terminal domain"/>
    <property type="match status" value="1"/>
</dbReference>
<dbReference type="PROSITE" id="PS51732">
    <property type="entry name" value="ASN_GLN_ASE_3"/>
    <property type="match status" value="1"/>
</dbReference>
<dbReference type="Gene3D" id="3.40.50.40">
    <property type="match status" value="1"/>
</dbReference>
<evidence type="ECO:0000313" key="6">
    <source>
        <dbReference type="EMBL" id="PZX41016.1"/>
    </source>
</evidence>
<dbReference type="RefSeq" id="WP_015362552.1">
    <property type="nucleotide sequence ID" value="NZ_QKZR01000002.1"/>
</dbReference>
<dbReference type="InterPro" id="IPR036152">
    <property type="entry name" value="Asp/glu_Ase-like_sf"/>
</dbReference>
<dbReference type="EMBL" id="QKZR01000002">
    <property type="protein sequence ID" value="PZX41016.1"/>
    <property type="molecule type" value="Genomic_DNA"/>
</dbReference>
<organism evidence="6 7">
    <name type="scientific">Nonlabens dokdonensis</name>
    <dbReference type="NCBI Taxonomy" id="328515"/>
    <lineage>
        <taxon>Bacteria</taxon>
        <taxon>Pseudomonadati</taxon>
        <taxon>Bacteroidota</taxon>
        <taxon>Flavobacteriia</taxon>
        <taxon>Flavobacteriales</taxon>
        <taxon>Flavobacteriaceae</taxon>
        <taxon>Nonlabens</taxon>
    </lineage>
</organism>
<dbReference type="NCBIfam" id="TIGR00519">
    <property type="entry name" value="asnASE_I"/>
    <property type="match status" value="1"/>
</dbReference>
<protein>
    <submittedName>
        <fullName evidence="6">L-asparaginase</fullName>
    </submittedName>
</protein>
<dbReference type="CDD" id="cd08963">
    <property type="entry name" value="L-asparaginase_I"/>
    <property type="match status" value="1"/>
</dbReference>
<dbReference type="PANTHER" id="PTHR11707:SF28">
    <property type="entry name" value="60 KDA LYSOPHOSPHOLIPASE"/>
    <property type="match status" value="1"/>
</dbReference>
<dbReference type="SFLD" id="SFLDS00057">
    <property type="entry name" value="Glutaminase/Asparaginase"/>
    <property type="match status" value="1"/>
</dbReference>
<feature type="active site" evidence="3">
    <location>
        <position position="13"/>
    </location>
</feature>
<dbReference type="InterPro" id="IPR037152">
    <property type="entry name" value="L-asparaginase_N_sf"/>
</dbReference>
<keyword evidence="2" id="KW-0378">Hydrolase</keyword>
<evidence type="ECO:0000313" key="7">
    <source>
        <dbReference type="Proteomes" id="UP000248584"/>
    </source>
</evidence>
<evidence type="ECO:0000256" key="3">
    <source>
        <dbReference type="PROSITE-ProRule" id="PRU10099"/>
    </source>
</evidence>
<dbReference type="InterPro" id="IPR040919">
    <property type="entry name" value="Asparaginase_C"/>
</dbReference>
<dbReference type="Pfam" id="PF17763">
    <property type="entry name" value="Asparaginase_C"/>
    <property type="match status" value="1"/>
</dbReference>
<feature type="domain" description="L-asparaginase N-terminal" evidence="4">
    <location>
        <begin position="4"/>
        <end position="194"/>
    </location>
</feature>
<dbReference type="PIRSF" id="PIRSF500176">
    <property type="entry name" value="L_ASNase"/>
    <property type="match status" value="1"/>
</dbReference>
<accession>A0ABX5PZ53</accession>
<evidence type="ECO:0000259" key="5">
    <source>
        <dbReference type="Pfam" id="PF17763"/>
    </source>
</evidence>
<name>A0ABX5PZ53_9FLAO</name>